<accession>A0A822YY67</accession>
<evidence type="ECO:0000313" key="2">
    <source>
        <dbReference type="Proteomes" id="UP000607653"/>
    </source>
</evidence>
<keyword evidence="2" id="KW-1185">Reference proteome</keyword>
<proteinExistence type="predicted"/>
<evidence type="ECO:0000313" key="1">
    <source>
        <dbReference type="EMBL" id="DAD37153.1"/>
    </source>
</evidence>
<gene>
    <name evidence="1" type="ORF">HUJ06_007794</name>
</gene>
<sequence length="150" mass="17951">MIYDWHAKCIEGCHLVQQAPENIYLNLLFLILENWCCRFACRTLASLPILKYVNQYNNVLLSFNSAQTTKQRNFLSDDEHHAWVNKWNMELGCSKMFLLPNSIQMALRKFPRRDTMISWLYHIARIQEITLFDFARPIFTYLFVRNLLLN</sequence>
<organism evidence="1 2">
    <name type="scientific">Nelumbo nucifera</name>
    <name type="common">Sacred lotus</name>
    <dbReference type="NCBI Taxonomy" id="4432"/>
    <lineage>
        <taxon>Eukaryota</taxon>
        <taxon>Viridiplantae</taxon>
        <taxon>Streptophyta</taxon>
        <taxon>Embryophyta</taxon>
        <taxon>Tracheophyta</taxon>
        <taxon>Spermatophyta</taxon>
        <taxon>Magnoliopsida</taxon>
        <taxon>Proteales</taxon>
        <taxon>Nelumbonaceae</taxon>
        <taxon>Nelumbo</taxon>
    </lineage>
</organism>
<name>A0A822YY67_NELNU</name>
<protein>
    <submittedName>
        <fullName evidence="1">Uncharacterized protein</fullName>
    </submittedName>
</protein>
<dbReference type="EMBL" id="DUZY01000004">
    <property type="protein sequence ID" value="DAD37153.1"/>
    <property type="molecule type" value="Genomic_DNA"/>
</dbReference>
<dbReference type="AlphaFoldDB" id="A0A822YY67"/>
<reference evidence="1 2" key="1">
    <citation type="journal article" date="2020" name="Mol. Biol. Evol.">
        <title>Distinct Expression and Methylation Patterns for Genes with Different Fates following a Single Whole-Genome Duplication in Flowering Plants.</title>
        <authorList>
            <person name="Shi T."/>
            <person name="Rahmani R.S."/>
            <person name="Gugger P.F."/>
            <person name="Wang M."/>
            <person name="Li H."/>
            <person name="Zhang Y."/>
            <person name="Li Z."/>
            <person name="Wang Q."/>
            <person name="Van de Peer Y."/>
            <person name="Marchal K."/>
            <person name="Chen J."/>
        </authorList>
    </citation>
    <scope>NUCLEOTIDE SEQUENCE [LARGE SCALE GENOMIC DNA]</scope>
    <source>
        <tissue evidence="1">Leaf</tissue>
    </source>
</reference>
<comment type="caution">
    <text evidence="1">The sequence shown here is derived from an EMBL/GenBank/DDBJ whole genome shotgun (WGS) entry which is preliminary data.</text>
</comment>
<dbReference type="Proteomes" id="UP000607653">
    <property type="component" value="Unassembled WGS sequence"/>
</dbReference>